<accession>A0A175REE9</accession>
<evidence type="ECO:0000313" key="2">
    <source>
        <dbReference type="EMBL" id="KTQ97826.1"/>
    </source>
</evidence>
<dbReference type="OrthoDB" id="8454254at2"/>
<organism evidence="2 3">
    <name type="scientific">Aureimonas ureilytica</name>
    <dbReference type="NCBI Taxonomy" id="401562"/>
    <lineage>
        <taxon>Bacteria</taxon>
        <taxon>Pseudomonadati</taxon>
        <taxon>Pseudomonadota</taxon>
        <taxon>Alphaproteobacteria</taxon>
        <taxon>Hyphomicrobiales</taxon>
        <taxon>Aurantimonadaceae</taxon>
        <taxon>Aureimonas</taxon>
    </lineage>
</organism>
<gene>
    <name evidence="2" type="ORF">NS226_04110</name>
</gene>
<evidence type="ECO:0008006" key="4">
    <source>
        <dbReference type="Google" id="ProtNLM"/>
    </source>
</evidence>
<proteinExistence type="predicted"/>
<dbReference type="EMBL" id="LDPZ01000006">
    <property type="protein sequence ID" value="KTQ97826.1"/>
    <property type="molecule type" value="Genomic_DNA"/>
</dbReference>
<dbReference type="AlphaFoldDB" id="A0A175REE9"/>
<sequence>MALDLTKLAQRRAALESRLAHATAALRDAQRKDDTRRKVIAGAALLAGVREGVVPAGVLAVLVGRMAERDAALFADAMTVPARDSEGANQ</sequence>
<dbReference type="PATRIC" id="fig|401562.3.peg.4349"/>
<protein>
    <recommendedName>
        <fullName evidence="4">Mobilization protein</fullName>
    </recommendedName>
</protein>
<comment type="caution">
    <text evidence="2">The sequence shown here is derived from an EMBL/GenBank/DDBJ whole genome shotgun (WGS) entry which is preliminary data.</text>
</comment>
<dbReference type="Proteomes" id="UP000078272">
    <property type="component" value="Unassembled WGS sequence"/>
</dbReference>
<evidence type="ECO:0000256" key="1">
    <source>
        <dbReference type="SAM" id="Coils"/>
    </source>
</evidence>
<name>A0A175REE9_9HYPH</name>
<dbReference type="RefSeq" id="WP_058633892.1">
    <property type="nucleotide sequence ID" value="NZ_LDPZ01000006.1"/>
</dbReference>
<keyword evidence="1" id="KW-0175">Coiled coil</keyword>
<evidence type="ECO:0000313" key="3">
    <source>
        <dbReference type="Proteomes" id="UP000078272"/>
    </source>
</evidence>
<reference evidence="2 3" key="1">
    <citation type="journal article" date="2016" name="Front. Microbiol.">
        <title>Genomic Resource of Rice Seed Associated Bacteria.</title>
        <authorList>
            <person name="Midha S."/>
            <person name="Bansal K."/>
            <person name="Sharma S."/>
            <person name="Kumar N."/>
            <person name="Patil P.P."/>
            <person name="Chaudhry V."/>
            <person name="Patil P.B."/>
        </authorList>
    </citation>
    <scope>NUCLEOTIDE SEQUENCE [LARGE SCALE GENOMIC DNA]</scope>
    <source>
        <strain evidence="2 3">NS226</strain>
    </source>
</reference>
<feature type="coiled-coil region" evidence="1">
    <location>
        <begin position="5"/>
        <end position="32"/>
    </location>
</feature>